<organism evidence="3 4">
    <name type="scientific">Ascochyta lentis</name>
    <dbReference type="NCBI Taxonomy" id="205686"/>
    <lineage>
        <taxon>Eukaryota</taxon>
        <taxon>Fungi</taxon>
        <taxon>Dikarya</taxon>
        <taxon>Ascomycota</taxon>
        <taxon>Pezizomycotina</taxon>
        <taxon>Dothideomycetes</taxon>
        <taxon>Pleosporomycetidae</taxon>
        <taxon>Pleosporales</taxon>
        <taxon>Pleosporineae</taxon>
        <taxon>Didymellaceae</taxon>
        <taxon>Ascochyta</taxon>
    </lineage>
</organism>
<keyword evidence="2" id="KW-1133">Transmembrane helix</keyword>
<keyword evidence="4" id="KW-1185">Reference proteome</keyword>
<keyword evidence="2" id="KW-0812">Transmembrane</keyword>
<proteinExistence type="predicted"/>
<evidence type="ECO:0000256" key="1">
    <source>
        <dbReference type="SAM" id="MobiDB-lite"/>
    </source>
</evidence>
<reference evidence="3" key="1">
    <citation type="submission" date="2018-12" db="EMBL/GenBank/DDBJ databases">
        <authorList>
            <person name="Syme R.A."/>
            <person name="Farfan-Caceres L."/>
            <person name="Lichtenzveig J."/>
        </authorList>
    </citation>
    <scope>NUCLEOTIDE SEQUENCE</scope>
    <source>
        <strain evidence="3">Al4</strain>
    </source>
</reference>
<evidence type="ECO:0000256" key="2">
    <source>
        <dbReference type="SAM" id="Phobius"/>
    </source>
</evidence>
<comment type="caution">
    <text evidence="3">The sequence shown here is derived from an EMBL/GenBank/DDBJ whole genome shotgun (WGS) entry which is preliminary data.</text>
</comment>
<feature type="region of interest" description="Disordered" evidence="1">
    <location>
        <begin position="1"/>
        <end position="179"/>
    </location>
</feature>
<feature type="compositionally biased region" description="Polar residues" evidence="1">
    <location>
        <begin position="24"/>
        <end position="36"/>
    </location>
</feature>
<keyword evidence="2" id="KW-0472">Membrane</keyword>
<dbReference type="OrthoDB" id="4179406at2759"/>
<evidence type="ECO:0000313" key="4">
    <source>
        <dbReference type="Proteomes" id="UP000651452"/>
    </source>
</evidence>
<feature type="compositionally biased region" description="Polar residues" evidence="1">
    <location>
        <begin position="126"/>
        <end position="137"/>
    </location>
</feature>
<dbReference type="AlphaFoldDB" id="A0A8H7MEK1"/>
<reference evidence="3" key="2">
    <citation type="submission" date="2020-09" db="EMBL/GenBank/DDBJ databases">
        <title>Reference genome assembly for Australian Ascochyta lentis isolate Al4.</title>
        <authorList>
            <person name="Lee R.C."/>
            <person name="Farfan-Caceres L.M."/>
            <person name="Debler J.W."/>
            <person name="Williams A.H."/>
            <person name="Henares B.M."/>
        </authorList>
    </citation>
    <scope>NUCLEOTIDE SEQUENCE</scope>
    <source>
        <strain evidence="3">Al4</strain>
    </source>
</reference>
<sequence length="589" mass="64970">MVKGSKTSQRKLRASLGDSWDDANYSTDGGASTAGANHSEIELELSDNEVAQDKYVDSSPPPPGVATMPLTRRKGLSSQSTLGEATARSLKSSDVERTPRPSQPSDPLTQPEQTGPSLIMPKLESSVHSSNGSPSRRSQVRSRNIRNKTPHLRTSDRSSTSYTPASSKQTRSTSSPARPQAPTIIHYIGLFFENFVSPVTRYATGVFGHAMGNLQPFFGLALAVLLLVFGVQWAVGSFRSGLTVALSPVCLIPGSSYIVPFCASGTYDDPRVDFEGLLDTQSGLEEVLDASKDTSTLPSTIKDSEIAIRDLRTLVRHSRLPSRHQLDLEFENFVLTANEASVDLSRYNSRIGATIDRIIATNTWTIAVLSGLSEQEASYGALDRVYGALTRPFIAPPSTLQQRVFDQYLLHVTKNKEEITKLIETAVALLSVLQNLDERLDTIYQIATNDDVTITKNQEELLAQLWTKLGGNNAKVKAHNKQLHLLKNISAYRKKALVHVSETLLKLREIQAELENLREGVAAPEVLGWRDELPMTYHLDLIEKGVERLRRARGESMRVEGETYRRLIRGSEEGRVRELPAPAVSIRTK</sequence>
<dbReference type="Proteomes" id="UP000651452">
    <property type="component" value="Unassembled WGS sequence"/>
</dbReference>
<gene>
    <name evidence="3" type="ORF">EKO04_009931</name>
</gene>
<feature type="compositionally biased region" description="Basic residues" evidence="1">
    <location>
        <begin position="138"/>
        <end position="151"/>
    </location>
</feature>
<feature type="compositionally biased region" description="Polar residues" evidence="1">
    <location>
        <begin position="157"/>
        <end position="177"/>
    </location>
</feature>
<dbReference type="EMBL" id="RZGK01000019">
    <property type="protein sequence ID" value="KAF9692093.1"/>
    <property type="molecule type" value="Genomic_DNA"/>
</dbReference>
<protein>
    <submittedName>
        <fullName evidence="3">Uncharacterized protein</fullName>
    </submittedName>
</protein>
<accession>A0A8H7MEK1</accession>
<feature type="transmembrane region" description="Helical" evidence="2">
    <location>
        <begin position="217"/>
        <end position="235"/>
    </location>
</feature>
<evidence type="ECO:0000313" key="3">
    <source>
        <dbReference type="EMBL" id="KAF9692093.1"/>
    </source>
</evidence>
<feature type="compositionally biased region" description="Polar residues" evidence="1">
    <location>
        <begin position="103"/>
        <end position="116"/>
    </location>
</feature>
<name>A0A8H7MEK1_9PLEO</name>